<name>Q08PW8_STIAD</name>
<dbReference type="InterPro" id="IPR011006">
    <property type="entry name" value="CheY-like_superfamily"/>
</dbReference>
<accession>Q08PW8</accession>
<dbReference type="PROSITE" id="PS50110">
    <property type="entry name" value="RESPONSE_REGULATORY"/>
    <property type="match status" value="1"/>
</dbReference>
<comment type="caution">
    <text evidence="1">Lacks conserved residue(s) required for the propagation of feature annotation.</text>
</comment>
<dbReference type="Proteomes" id="UP000032702">
    <property type="component" value="Unassembled WGS sequence"/>
</dbReference>
<evidence type="ECO:0000259" key="2">
    <source>
        <dbReference type="PROSITE" id="PS50110"/>
    </source>
</evidence>
<dbReference type="Gene3D" id="3.40.50.2300">
    <property type="match status" value="1"/>
</dbReference>
<dbReference type="AlphaFoldDB" id="Q08PW8"/>
<dbReference type="EMBL" id="AAMD01000229">
    <property type="protein sequence ID" value="EAU62518.1"/>
    <property type="molecule type" value="Genomic_DNA"/>
</dbReference>
<organism evidence="3 4">
    <name type="scientific">Stigmatella aurantiaca (strain DW4/3-1)</name>
    <dbReference type="NCBI Taxonomy" id="378806"/>
    <lineage>
        <taxon>Bacteria</taxon>
        <taxon>Pseudomonadati</taxon>
        <taxon>Myxococcota</taxon>
        <taxon>Myxococcia</taxon>
        <taxon>Myxococcales</taxon>
        <taxon>Cystobacterineae</taxon>
        <taxon>Archangiaceae</taxon>
        <taxon>Stigmatella</taxon>
    </lineage>
</organism>
<comment type="caution">
    <text evidence="3">The sequence shown here is derived from an EMBL/GenBank/DDBJ whole genome shotgun (WGS) entry which is preliminary data.</text>
</comment>
<evidence type="ECO:0000256" key="1">
    <source>
        <dbReference type="PROSITE-ProRule" id="PRU00169"/>
    </source>
</evidence>
<reference evidence="3 4" key="1">
    <citation type="submission" date="2006-04" db="EMBL/GenBank/DDBJ databases">
        <authorList>
            <person name="Nierman W.C."/>
        </authorList>
    </citation>
    <scope>NUCLEOTIDE SEQUENCE [LARGE SCALE GENOMIC DNA]</scope>
    <source>
        <strain evidence="3 4">DW4/3-1</strain>
    </source>
</reference>
<evidence type="ECO:0000313" key="3">
    <source>
        <dbReference type="EMBL" id="EAU62518.1"/>
    </source>
</evidence>
<proteinExistence type="predicted"/>
<sequence>MQGWLPRTRQVGSYGYDQTSHMAERGVDGMVRVKMPCFLFVDQNPLWLSALGRATRDLPGSKLLARSAEEALNLLRLHAPEVVVSGYCLPEVDGLSLLEQMMDLDPRVACVLHTAQPPELLRSARGIALVEKASPPGTLQSVLRALYIALTGQLPASPGEKTGGA</sequence>
<feature type="domain" description="Response regulatory" evidence="2">
    <location>
        <begin position="37"/>
        <end position="147"/>
    </location>
</feature>
<gene>
    <name evidence="3" type="ORF">STIAU_8203</name>
</gene>
<protein>
    <submittedName>
        <fullName evidence="3">Probable two-component response regulator</fullName>
    </submittedName>
</protein>
<dbReference type="SUPFAM" id="SSF52172">
    <property type="entry name" value="CheY-like"/>
    <property type="match status" value="1"/>
</dbReference>
<dbReference type="GO" id="GO:0000160">
    <property type="term" value="P:phosphorelay signal transduction system"/>
    <property type="evidence" value="ECO:0007669"/>
    <property type="project" value="InterPro"/>
</dbReference>
<evidence type="ECO:0000313" key="4">
    <source>
        <dbReference type="Proteomes" id="UP000032702"/>
    </source>
</evidence>
<dbReference type="InterPro" id="IPR001789">
    <property type="entry name" value="Sig_transdc_resp-reg_receiver"/>
</dbReference>